<dbReference type="Proteomes" id="UP001596053">
    <property type="component" value="Unassembled WGS sequence"/>
</dbReference>
<feature type="region of interest" description="Disordered" evidence="1">
    <location>
        <begin position="1"/>
        <end position="42"/>
    </location>
</feature>
<gene>
    <name evidence="3" type="ORF">ACFPOB_24250</name>
</gene>
<organism evidence="3 4">
    <name type="scientific">Bosea eneae</name>
    <dbReference type="NCBI Taxonomy" id="151454"/>
    <lineage>
        <taxon>Bacteria</taxon>
        <taxon>Pseudomonadati</taxon>
        <taxon>Pseudomonadota</taxon>
        <taxon>Alphaproteobacteria</taxon>
        <taxon>Hyphomicrobiales</taxon>
        <taxon>Boseaceae</taxon>
        <taxon>Bosea</taxon>
    </lineage>
</organism>
<evidence type="ECO:0000313" key="3">
    <source>
        <dbReference type="EMBL" id="MFC5422679.1"/>
    </source>
</evidence>
<proteinExistence type="predicted"/>
<comment type="caution">
    <text evidence="3">The sequence shown here is derived from an EMBL/GenBank/DDBJ whole genome shotgun (WGS) entry which is preliminary data.</text>
</comment>
<dbReference type="InterPro" id="IPR011990">
    <property type="entry name" value="TPR-like_helical_dom_sf"/>
</dbReference>
<dbReference type="Gene3D" id="3.40.50.1460">
    <property type="match status" value="1"/>
</dbReference>
<evidence type="ECO:0000259" key="2">
    <source>
        <dbReference type="PROSITE" id="PS50208"/>
    </source>
</evidence>
<keyword evidence="4" id="KW-1185">Reference proteome</keyword>
<dbReference type="SUPFAM" id="SSF52129">
    <property type="entry name" value="Caspase-like"/>
    <property type="match status" value="1"/>
</dbReference>
<feature type="domain" description="Caspase family p20" evidence="2">
    <location>
        <begin position="44"/>
        <end position="176"/>
    </location>
</feature>
<dbReference type="InterPro" id="IPR012336">
    <property type="entry name" value="Thioredoxin-like_fold"/>
</dbReference>
<accession>A0ABW0IWS4</accession>
<dbReference type="InterPro" id="IPR011600">
    <property type="entry name" value="Pept_C14_caspase"/>
</dbReference>
<dbReference type="EMBL" id="JBHSLW010000045">
    <property type="protein sequence ID" value="MFC5422679.1"/>
    <property type="molecule type" value="Genomic_DNA"/>
</dbReference>
<protein>
    <submittedName>
        <fullName evidence="3">Caspase family protein</fullName>
    </submittedName>
</protein>
<dbReference type="SUPFAM" id="SSF81901">
    <property type="entry name" value="HCP-like"/>
    <property type="match status" value="1"/>
</dbReference>
<dbReference type="PANTHER" id="PTHR22576:SF37">
    <property type="entry name" value="MUCOSA-ASSOCIATED LYMPHOID TISSUE LYMPHOMA TRANSLOCATION PROTEIN 1"/>
    <property type="match status" value="1"/>
</dbReference>
<dbReference type="SUPFAM" id="SSF52833">
    <property type="entry name" value="Thioredoxin-like"/>
    <property type="match status" value="1"/>
</dbReference>
<name>A0ABW0IWS4_9HYPH</name>
<dbReference type="Pfam" id="PF00656">
    <property type="entry name" value="Peptidase_C14"/>
    <property type="match status" value="1"/>
</dbReference>
<dbReference type="InterPro" id="IPR001309">
    <property type="entry name" value="Pept_C14_p20"/>
</dbReference>
<dbReference type="Gene3D" id="1.25.40.10">
    <property type="entry name" value="Tetratricopeptide repeat domain"/>
    <property type="match status" value="1"/>
</dbReference>
<evidence type="ECO:0000313" key="4">
    <source>
        <dbReference type="Proteomes" id="UP001596053"/>
    </source>
</evidence>
<dbReference type="RefSeq" id="WP_068204190.1">
    <property type="nucleotide sequence ID" value="NZ_JBHSLW010000045.1"/>
</dbReference>
<dbReference type="InterPro" id="IPR036249">
    <property type="entry name" value="Thioredoxin-like_sf"/>
</dbReference>
<dbReference type="PANTHER" id="PTHR22576">
    <property type="entry name" value="MUCOSA ASSOCIATED LYMPHOID TISSUE LYMPHOMA TRANSLOCATION PROTEIN 1/PARACASPASE"/>
    <property type="match status" value="1"/>
</dbReference>
<dbReference type="InterPro" id="IPR052039">
    <property type="entry name" value="Caspase-related_regulators"/>
</dbReference>
<dbReference type="InterPro" id="IPR029030">
    <property type="entry name" value="Caspase-like_dom_sf"/>
</dbReference>
<dbReference type="PROSITE" id="PS50208">
    <property type="entry name" value="CASPASE_P20"/>
    <property type="match status" value="1"/>
</dbReference>
<reference evidence="4" key="1">
    <citation type="journal article" date="2019" name="Int. J. Syst. Evol. Microbiol.">
        <title>The Global Catalogue of Microorganisms (GCM) 10K type strain sequencing project: providing services to taxonomists for standard genome sequencing and annotation.</title>
        <authorList>
            <consortium name="The Broad Institute Genomics Platform"/>
            <consortium name="The Broad Institute Genome Sequencing Center for Infectious Disease"/>
            <person name="Wu L."/>
            <person name="Ma J."/>
        </authorList>
    </citation>
    <scope>NUCLEOTIDE SEQUENCE [LARGE SCALE GENOMIC DNA]</scope>
    <source>
        <strain evidence="4">NCAIM B.01391</strain>
    </source>
</reference>
<dbReference type="Gene3D" id="3.40.30.10">
    <property type="entry name" value="Glutaredoxin"/>
    <property type="match status" value="1"/>
</dbReference>
<dbReference type="Pfam" id="PF13462">
    <property type="entry name" value="Thioredoxin_4"/>
    <property type="match status" value="1"/>
</dbReference>
<sequence>MRSRWFDLSGDAGTSPASAGEADAIPVSNTATPRVDGPSKSGPEQRFALLIGNAAYASAALANPVRDVRLLGWTLEGMGFSVRRVENATLAAMQDAVIAFGEELDAAGANAIALLYFAGHGVQHEGSNFLLPIDARIPAPHYLATRSLPLDVAVAQLARRPRRATIVAIDACRDEVVADMSADAAGVTAGLARAKLPRPSQLVFSTAARARAADGWGDHSPFALALSEELPGLLVPGRRLQDMIDDVATKVGLWTKDEQTVAVYREGFMPPLSLTEADEQRLRDWSKRPPFRLSRRQAVERLAAGVAALAMVAAAALWWTAYPETRTTWLLRAGLLDKAAYDLTCARPWDGPADRYGLTRRDWCQSIPRMLVEKAAAQADGKEQVATGLRNGDPKAVLLAAGWASQDADALHGQARETREREAYALAERAAQTDLPLGVIAPMLIAPLRYTAEAGPAAIVRSLRDAEAKGVLVAAILAPVSEATLRSGGIGGIPSEALDEVEAAFRKAAAEDSTGEVAYYAAQNFGGNGLSPALFSPERERAWLQQAVAAGFRPAIAVIVRRAETDPAYRLEPEERTRLLGLLASRGDIAGRYWQARQRIGREHGIGPDTLALADEAARAGFEPATLDLADYYLGDGRNPQRALEMLRAAAKAGQPEPILRLGLLLADGRTGADGREIVSPQQKEAMALLQRPEVAQNLQAGFTLARLYLYGDPALRDPAKAEALLRDVARATPEPWIGLDARGELDRIATERTLERVLDPSLAITAGRPDAPVSLTLAISPSCASCGLEKLMQVVEPFLASGDAHLSVVPLRAPGDASVEASLLAVCAAPETRFARFRKLVAAAVRWGSVPEEAERRRAFAEVLSEGDIPSVDIDSCLRNGAVRAALQRQHDDIMLATGLKAQPVLFIGGERRDEADALSADELRRLILAQLPPARRAGQGGQTP</sequence>
<evidence type="ECO:0000256" key="1">
    <source>
        <dbReference type="SAM" id="MobiDB-lite"/>
    </source>
</evidence>